<accession>A0A564ZHT2</accession>
<evidence type="ECO:0000313" key="3">
    <source>
        <dbReference type="Proteomes" id="UP000334340"/>
    </source>
</evidence>
<feature type="signal peptide" evidence="1">
    <location>
        <begin position="1"/>
        <end position="22"/>
    </location>
</feature>
<proteinExistence type="predicted"/>
<evidence type="ECO:0008006" key="4">
    <source>
        <dbReference type="Google" id="ProtNLM"/>
    </source>
</evidence>
<gene>
    <name evidence="2" type="ORF">MELA_01264</name>
</gene>
<dbReference type="Proteomes" id="UP000334340">
    <property type="component" value="Unassembled WGS sequence"/>
</dbReference>
<evidence type="ECO:0000313" key="2">
    <source>
        <dbReference type="EMBL" id="VUZ84889.1"/>
    </source>
</evidence>
<evidence type="ECO:0000256" key="1">
    <source>
        <dbReference type="SAM" id="SignalP"/>
    </source>
</evidence>
<keyword evidence="1" id="KW-0732">Signal</keyword>
<dbReference type="AlphaFoldDB" id="A0A564ZHT2"/>
<keyword evidence="3" id="KW-1185">Reference proteome</keyword>
<feature type="chain" id="PRO_5021712620" description="Lipoprotein" evidence="1">
    <location>
        <begin position="23"/>
        <end position="181"/>
    </location>
</feature>
<sequence length="181" mass="19801">MRNSQKLIPILLAIAVCGCINAAPPKNRDFGTISTLEDLVGTHRHLGEGKAGLRKVYLSSLIWPDAKLDHASIGSIMVRSPTPQVVLVEAIGSRGVEYSQTFVEGEDFEFREGRLLLLKHVGVAPVKSKFIGAYYEKQELGLDTEGQGKWRQKGAVVGLLGPFPLVLGGHEDVRFVKEQKP</sequence>
<organism evidence="2 3">
    <name type="scientific">Candidatus Methylomirabilis lanthanidiphila</name>
    <dbReference type="NCBI Taxonomy" id="2211376"/>
    <lineage>
        <taxon>Bacteria</taxon>
        <taxon>Candidatus Methylomirabilota</taxon>
        <taxon>Candidatus Methylomirabilia</taxon>
        <taxon>Candidatus Methylomirabilales</taxon>
        <taxon>Candidatus Methylomirabilaceae</taxon>
        <taxon>Candidatus Methylomirabilis</taxon>
    </lineage>
</organism>
<protein>
    <recommendedName>
        <fullName evidence="4">Lipoprotein</fullName>
    </recommendedName>
</protein>
<reference evidence="2 3" key="1">
    <citation type="submission" date="2019-07" db="EMBL/GenBank/DDBJ databases">
        <authorList>
            <person name="Cremers G."/>
        </authorList>
    </citation>
    <scope>NUCLEOTIDE SEQUENCE [LARGE SCALE GENOMIC DNA]</scope>
</reference>
<name>A0A564ZHT2_9BACT</name>
<dbReference type="PROSITE" id="PS51257">
    <property type="entry name" value="PROKAR_LIPOPROTEIN"/>
    <property type="match status" value="1"/>
</dbReference>
<dbReference type="EMBL" id="CABIKM010000020">
    <property type="protein sequence ID" value="VUZ84889.1"/>
    <property type="molecule type" value="Genomic_DNA"/>
</dbReference>